<comment type="caution">
    <text evidence="1">The sequence shown here is derived from an EMBL/GenBank/DDBJ whole genome shotgun (WGS) entry which is preliminary data.</text>
</comment>
<dbReference type="EMBL" id="BMGI01000005">
    <property type="protein sequence ID" value="GGD43628.1"/>
    <property type="molecule type" value="Genomic_DNA"/>
</dbReference>
<dbReference type="Gene3D" id="1.10.490.110">
    <property type="entry name" value="Uncharacterized conserved protein DUF2267"/>
    <property type="match status" value="1"/>
</dbReference>
<proteinExistence type="predicted"/>
<keyword evidence="2" id="KW-1185">Reference proteome</keyword>
<sequence length="149" mass="16259">MPWAYRHASKDWQAFLADAKDGLGLESDNMAYTAVQGVLLAFRRRLGPREVMAFADVLPAVLRALFVAGWDPEAEAEPWAARDALEAEAGALRPHHNLTPDAPIAAVARALRRAVRQPDLDRVLAAIGPEAQAFWQVEAAAADLARRIV</sequence>
<evidence type="ECO:0000313" key="1">
    <source>
        <dbReference type="EMBL" id="GGD43628.1"/>
    </source>
</evidence>
<gene>
    <name evidence="1" type="ORF">GCM10011358_29320</name>
</gene>
<dbReference type="InterPro" id="IPR038282">
    <property type="entry name" value="DUF2267_sf"/>
</dbReference>
<dbReference type="InterPro" id="IPR018727">
    <property type="entry name" value="DUF2267"/>
</dbReference>
<protein>
    <recommendedName>
        <fullName evidence="3">DUF2267 domain-containing protein</fullName>
    </recommendedName>
</protein>
<name>A0ABQ1QSA6_9RHOB</name>
<organism evidence="1 2">
    <name type="scientific">Sinisalibacter lacisalsi</name>
    <dbReference type="NCBI Taxonomy" id="1526570"/>
    <lineage>
        <taxon>Bacteria</taxon>
        <taxon>Pseudomonadati</taxon>
        <taxon>Pseudomonadota</taxon>
        <taxon>Alphaproteobacteria</taxon>
        <taxon>Rhodobacterales</taxon>
        <taxon>Roseobacteraceae</taxon>
        <taxon>Sinisalibacter</taxon>
    </lineage>
</organism>
<accession>A0ABQ1QSA6</accession>
<dbReference type="Proteomes" id="UP000617355">
    <property type="component" value="Unassembled WGS sequence"/>
</dbReference>
<evidence type="ECO:0008006" key="3">
    <source>
        <dbReference type="Google" id="ProtNLM"/>
    </source>
</evidence>
<reference evidence="2" key="1">
    <citation type="journal article" date="2019" name="Int. J. Syst. Evol. Microbiol.">
        <title>The Global Catalogue of Microorganisms (GCM) 10K type strain sequencing project: providing services to taxonomists for standard genome sequencing and annotation.</title>
        <authorList>
            <consortium name="The Broad Institute Genomics Platform"/>
            <consortium name="The Broad Institute Genome Sequencing Center for Infectious Disease"/>
            <person name="Wu L."/>
            <person name="Ma J."/>
        </authorList>
    </citation>
    <scope>NUCLEOTIDE SEQUENCE [LARGE SCALE GENOMIC DNA]</scope>
    <source>
        <strain evidence="2">CGMCC 1.12922</strain>
    </source>
</reference>
<dbReference type="Pfam" id="PF10025">
    <property type="entry name" value="DUF2267"/>
    <property type="match status" value="1"/>
</dbReference>
<evidence type="ECO:0000313" key="2">
    <source>
        <dbReference type="Proteomes" id="UP000617355"/>
    </source>
</evidence>